<dbReference type="EnsemblMetazoa" id="Aqu2.1.02878_001">
    <property type="protein sequence ID" value="Aqu2.1.02878_001"/>
    <property type="gene ID" value="Aqu2.1.02878"/>
</dbReference>
<dbReference type="PROSITE" id="PS50077">
    <property type="entry name" value="HEAT_REPEAT"/>
    <property type="match status" value="1"/>
</dbReference>
<dbReference type="Pfam" id="PF13513">
    <property type="entry name" value="HEAT_EZ"/>
    <property type="match status" value="1"/>
</dbReference>
<dbReference type="Gene3D" id="1.25.10.10">
    <property type="entry name" value="Leucine-rich Repeat Variant"/>
    <property type="match status" value="1"/>
</dbReference>
<dbReference type="AlphaFoldDB" id="A0A1X7SLH5"/>
<organism evidence="2">
    <name type="scientific">Amphimedon queenslandica</name>
    <name type="common">Sponge</name>
    <dbReference type="NCBI Taxonomy" id="400682"/>
    <lineage>
        <taxon>Eukaryota</taxon>
        <taxon>Metazoa</taxon>
        <taxon>Porifera</taxon>
        <taxon>Demospongiae</taxon>
        <taxon>Heteroscleromorpha</taxon>
        <taxon>Haplosclerida</taxon>
        <taxon>Niphatidae</taxon>
        <taxon>Amphimedon</taxon>
    </lineage>
</organism>
<dbReference type="InParanoid" id="A0A1X7SLH5"/>
<dbReference type="OrthoDB" id="414039at2759"/>
<dbReference type="InterPro" id="IPR052107">
    <property type="entry name" value="HEAT6"/>
</dbReference>
<sequence length="128" mass="14079">VSFYIKESEASNHAVREAACTCIAELGNKISPDAVRPHVSQLVTALLDCFHDESWPVRDAACLACGNFIACFPDECHEYLSQLYPLFLANLEDSIPSVRQGAAVALGNLVKTYGKKEPDRGRDINFSF</sequence>
<evidence type="ECO:0000256" key="1">
    <source>
        <dbReference type="PROSITE-ProRule" id="PRU00103"/>
    </source>
</evidence>
<evidence type="ECO:0008006" key="3">
    <source>
        <dbReference type="Google" id="ProtNLM"/>
    </source>
</evidence>
<dbReference type="InterPro" id="IPR011989">
    <property type="entry name" value="ARM-like"/>
</dbReference>
<protein>
    <recommendedName>
        <fullName evidence="3">TOG domain-containing protein</fullName>
    </recommendedName>
</protein>
<dbReference type="PANTHER" id="PTHR13366">
    <property type="entry name" value="MALARIA ANTIGEN-RELATED"/>
    <property type="match status" value="1"/>
</dbReference>
<dbReference type="InterPro" id="IPR021133">
    <property type="entry name" value="HEAT_type_2"/>
</dbReference>
<dbReference type="SUPFAM" id="SSF48371">
    <property type="entry name" value="ARM repeat"/>
    <property type="match status" value="1"/>
</dbReference>
<accession>A0A1X7SLH5</accession>
<dbReference type="eggNOG" id="ENOG502QSBS">
    <property type="taxonomic scope" value="Eukaryota"/>
</dbReference>
<dbReference type="InterPro" id="IPR016024">
    <property type="entry name" value="ARM-type_fold"/>
</dbReference>
<name>A0A1X7SLH5_AMPQE</name>
<proteinExistence type="predicted"/>
<reference evidence="2" key="1">
    <citation type="submission" date="2017-05" db="UniProtKB">
        <authorList>
            <consortium name="EnsemblMetazoa"/>
        </authorList>
    </citation>
    <scope>IDENTIFICATION</scope>
</reference>
<evidence type="ECO:0000313" key="2">
    <source>
        <dbReference type="EnsemblMetazoa" id="Aqu2.1.02878_001"/>
    </source>
</evidence>
<dbReference type="PANTHER" id="PTHR13366:SF0">
    <property type="entry name" value="HEAT REPEAT-CONTAINING PROTEIN 6"/>
    <property type="match status" value="1"/>
</dbReference>
<feature type="repeat" description="HEAT" evidence="1">
    <location>
        <begin position="83"/>
        <end position="120"/>
    </location>
</feature>